<accession>A0A6G1QM92</accession>
<dbReference type="AlphaFoldDB" id="A0A6G1QM92"/>
<sequence>MFFPYFLAAFPFYEPDNRQEEFKALSVFVFPASDQLHYILKKEGGSVREVKE</sequence>
<organism evidence="1 2">
    <name type="scientific">Channa argus</name>
    <name type="common">Northern snakehead</name>
    <name type="synonym">Ophicephalus argus</name>
    <dbReference type="NCBI Taxonomy" id="215402"/>
    <lineage>
        <taxon>Eukaryota</taxon>
        <taxon>Metazoa</taxon>
        <taxon>Chordata</taxon>
        <taxon>Craniata</taxon>
        <taxon>Vertebrata</taxon>
        <taxon>Euteleostomi</taxon>
        <taxon>Actinopterygii</taxon>
        <taxon>Neopterygii</taxon>
        <taxon>Teleostei</taxon>
        <taxon>Neoteleostei</taxon>
        <taxon>Acanthomorphata</taxon>
        <taxon>Anabantaria</taxon>
        <taxon>Anabantiformes</taxon>
        <taxon>Channoidei</taxon>
        <taxon>Channidae</taxon>
        <taxon>Channa</taxon>
    </lineage>
</organism>
<proteinExistence type="predicted"/>
<reference evidence="2" key="2">
    <citation type="submission" date="2019-02" db="EMBL/GenBank/DDBJ databases">
        <title>Opniocepnalus argus Var Kimnra genome.</title>
        <authorList>
            <person name="Zhou C."/>
            <person name="Xiao S."/>
        </authorList>
    </citation>
    <scope>NUCLEOTIDE SEQUENCE [LARGE SCALE GENOMIC DNA]</scope>
</reference>
<evidence type="ECO:0000313" key="1">
    <source>
        <dbReference type="EMBL" id="KAF3703594.1"/>
    </source>
</evidence>
<reference evidence="1 2" key="1">
    <citation type="submission" date="2019-02" db="EMBL/GenBank/DDBJ databases">
        <title>Opniocepnalus argus genome.</title>
        <authorList>
            <person name="Zhou C."/>
            <person name="Xiao S."/>
        </authorList>
    </citation>
    <scope>NUCLEOTIDE SEQUENCE [LARGE SCALE GENOMIC DNA]</scope>
    <source>
        <strain evidence="1">OARG1902GOOAL</strain>
        <tissue evidence="1">Muscle</tissue>
    </source>
</reference>
<dbReference type="Proteomes" id="UP000503349">
    <property type="component" value="Chromosome 19"/>
</dbReference>
<name>A0A6G1QM92_CHAAH</name>
<gene>
    <name evidence="1" type="ORF">EXN66_Car019282</name>
</gene>
<evidence type="ECO:0000313" key="2">
    <source>
        <dbReference type="Proteomes" id="UP000503349"/>
    </source>
</evidence>
<dbReference type="EMBL" id="CM015730">
    <property type="protein sequence ID" value="KAF3703594.1"/>
    <property type="molecule type" value="Genomic_DNA"/>
</dbReference>
<protein>
    <submittedName>
        <fullName evidence="1">Uncharacterized protein</fullName>
    </submittedName>
</protein>
<keyword evidence="2" id="KW-1185">Reference proteome</keyword>